<dbReference type="Proteomes" id="UP000807769">
    <property type="component" value="Unassembled WGS sequence"/>
</dbReference>
<dbReference type="RefSeq" id="XP_041200237.1">
    <property type="nucleotide sequence ID" value="XM_041329465.1"/>
</dbReference>
<proteinExistence type="predicted"/>
<keyword evidence="2" id="KW-1185">Reference proteome</keyword>
<dbReference type="OrthoDB" id="3246731at2759"/>
<protein>
    <submittedName>
        <fullName evidence="1">Uncharacterized protein</fullName>
    </submittedName>
</protein>
<dbReference type="GeneID" id="64623482"/>
<reference evidence="1" key="1">
    <citation type="journal article" date="2020" name="New Phytol.">
        <title>Comparative genomics reveals dynamic genome evolution in host specialist ectomycorrhizal fungi.</title>
        <authorList>
            <person name="Lofgren L.A."/>
            <person name="Nguyen N.H."/>
            <person name="Vilgalys R."/>
            <person name="Ruytinx J."/>
            <person name="Liao H.L."/>
            <person name="Branco S."/>
            <person name="Kuo A."/>
            <person name="LaButti K."/>
            <person name="Lipzen A."/>
            <person name="Andreopoulos W."/>
            <person name="Pangilinan J."/>
            <person name="Riley R."/>
            <person name="Hundley H."/>
            <person name="Na H."/>
            <person name="Barry K."/>
            <person name="Grigoriev I.V."/>
            <person name="Stajich J.E."/>
            <person name="Kennedy P.G."/>
        </authorList>
    </citation>
    <scope>NUCLEOTIDE SEQUENCE</scope>
    <source>
        <strain evidence="1">MN1</strain>
    </source>
</reference>
<accession>A0A9P7EQI9</accession>
<evidence type="ECO:0000313" key="2">
    <source>
        <dbReference type="Proteomes" id="UP000807769"/>
    </source>
</evidence>
<comment type="caution">
    <text evidence="1">The sequence shown here is derived from an EMBL/GenBank/DDBJ whole genome shotgun (WGS) entry which is preliminary data.</text>
</comment>
<evidence type="ECO:0000313" key="1">
    <source>
        <dbReference type="EMBL" id="KAG1827390.1"/>
    </source>
</evidence>
<dbReference type="AlphaFoldDB" id="A0A9P7EQI9"/>
<feature type="non-terminal residue" evidence="1">
    <location>
        <position position="65"/>
    </location>
</feature>
<feature type="non-terminal residue" evidence="1">
    <location>
        <position position="1"/>
    </location>
</feature>
<organism evidence="1 2">
    <name type="scientific">Suillus subaureus</name>
    <dbReference type="NCBI Taxonomy" id="48587"/>
    <lineage>
        <taxon>Eukaryota</taxon>
        <taxon>Fungi</taxon>
        <taxon>Dikarya</taxon>
        <taxon>Basidiomycota</taxon>
        <taxon>Agaricomycotina</taxon>
        <taxon>Agaricomycetes</taxon>
        <taxon>Agaricomycetidae</taxon>
        <taxon>Boletales</taxon>
        <taxon>Suillineae</taxon>
        <taxon>Suillaceae</taxon>
        <taxon>Suillus</taxon>
    </lineage>
</organism>
<sequence length="65" mass="7439">WLKYKLEGTRFAFLAIYQPASLIPLAFWKALPATTNSNEQSHHNVYCKGIHLTLLAGLMKGMRYN</sequence>
<name>A0A9P7EQI9_9AGAM</name>
<gene>
    <name evidence="1" type="ORF">BJ212DRAFT_1227355</name>
</gene>
<dbReference type="EMBL" id="JABBWG010000001">
    <property type="protein sequence ID" value="KAG1827390.1"/>
    <property type="molecule type" value="Genomic_DNA"/>
</dbReference>